<comment type="caution">
    <text evidence="1">The sequence shown here is derived from an EMBL/GenBank/DDBJ whole genome shotgun (WGS) entry which is preliminary data.</text>
</comment>
<evidence type="ECO:0008006" key="3">
    <source>
        <dbReference type="Google" id="ProtNLM"/>
    </source>
</evidence>
<keyword evidence="2" id="KW-1185">Reference proteome</keyword>
<evidence type="ECO:0000313" key="1">
    <source>
        <dbReference type="EMBL" id="PUU78163.1"/>
    </source>
</evidence>
<dbReference type="Gene3D" id="2.30.110.10">
    <property type="entry name" value="Electron Transport, Fmn-binding Protein, Chain A"/>
    <property type="match status" value="1"/>
</dbReference>
<accession>A0A2T6ZRS0</accession>
<protein>
    <recommendedName>
        <fullName evidence="3">Flavin-nucleotide-binding protein</fullName>
    </recommendedName>
</protein>
<dbReference type="AlphaFoldDB" id="A0A2T6ZRS0"/>
<dbReference type="PANTHER" id="PTHR34071:SF2">
    <property type="entry name" value="FLAVIN-NUCLEOTIDE-BINDING PROTEIN"/>
    <property type="match status" value="1"/>
</dbReference>
<gene>
    <name evidence="1" type="ORF">B9Z19DRAFT_984158</name>
</gene>
<dbReference type="STRING" id="42251.A0A2T6ZRS0"/>
<dbReference type="EMBL" id="NESQ01000128">
    <property type="protein sequence ID" value="PUU78163.1"/>
    <property type="molecule type" value="Genomic_DNA"/>
</dbReference>
<reference evidence="1 2" key="1">
    <citation type="submission" date="2017-04" db="EMBL/GenBank/DDBJ databases">
        <title>Draft genome sequence of Tuber borchii Vittad., a whitish edible truffle.</title>
        <authorList>
            <consortium name="DOE Joint Genome Institute"/>
            <person name="Murat C."/>
            <person name="Kuo A."/>
            <person name="Barry K.W."/>
            <person name="Clum A."/>
            <person name="Dockter R.B."/>
            <person name="Fauchery L."/>
            <person name="Iotti M."/>
            <person name="Kohler A."/>
            <person name="Labutti K."/>
            <person name="Lindquist E.A."/>
            <person name="Lipzen A."/>
            <person name="Ohm R.A."/>
            <person name="Wang M."/>
            <person name="Grigoriev I.V."/>
            <person name="Zambonelli A."/>
            <person name="Martin F.M."/>
        </authorList>
    </citation>
    <scope>NUCLEOTIDE SEQUENCE [LARGE SCALE GENOMIC DNA]</scope>
    <source>
        <strain evidence="1 2">Tbo3840</strain>
    </source>
</reference>
<dbReference type="Pfam" id="PF12900">
    <property type="entry name" value="Pyridox_ox_2"/>
    <property type="match status" value="1"/>
</dbReference>
<dbReference type="PANTHER" id="PTHR34071">
    <property type="entry name" value="5-NITROIMIDAZOLE ANTIBIOTICS RESISTANCE PROTEIN, NIMA-FAMILY-RELATED PROTEIN-RELATED"/>
    <property type="match status" value="1"/>
</dbReference>
<dbReference type="Proteomes" id="UP000244722">
    <property type="component" value="Unassembled WGS sequence"/>
</dbReference>
<sequence length="270" mass="29314">MSNELSYPKTSANKVNRFNNRAHYDTTTIHNIINTTSVLHVSFLTPSNPKDPTSPQLPTILPMIGQMGSFTYPSSDESEALDCYLHGYVSSRLMNLSRNSTATQKGIPVCIAATKVDGLVLSLTPNSHSYNYRSAILHGTATLVEDVEEKIYAMRLITESVLRGRWLGTRVPPNEAELSSTSVLRVAVSSASAKIRAGGPSDDRKDIEREEVTGRVWTGVVPVWEMMGCPVPAGDGVGGEAPGYIVEYVEGRNKREKGHAEEAVGKAYGS</sequence>
<dbReference type="InterPro" id="IPR024747">
    <property type="entry name" value="Pyridox_Oxase-rel"/>
</dbReference>
<proteinExistence type="predicted"/>
<evidence type="ECO:0000313" key="2">
    <source>
        <dbReference type="Proteomes" id="UP000244722"/>
    </source>
</evidence>
<dbReference type="SUPFAM" id="SSF50475">
    <property type="entry name" value="FMN-binding split barrel"/>
    <property type="match status" value="1"/>
</dbReference>
<name>A0A2T6ZRS0_TUBBO</name>
<dbReference type="InterPro" id="IPR012349">
    <property type="entry name" value="Split_barrel_FMN-bd"/>
</dbReference>
<organism evidence="1 2">
    <name type="scientific">Tuber borchii</name>
    <name type="common">White truffle</name>
    <dbReference type="NCBI Taxonomy" id="42251"/>
    <lineage>
        <taxon>Eukaryota</taxon>
        <taxon>Fungi</taxon>
        <taxon>Dikarya</taxon>
        <taxon>Ascomycota</taxon>
        <taxon>Pezizomycotina</taxon>
        <taxon>Pezizomycetes</taxon>
        <taxon>Pezizales</taxon>
        <taxon>Tuberaceae</taxon>
        <taxon>Tuber</taxon>
    </lineage>
</organism>
<dbReference type="OrthoDB" id="444432at2759"/>